<dbReference type="GO" id="GO:0005737">
    <property type="term" value="C:cytoplasm"/>
    <property type="evidence" value="ECO:0007669"/>
    <property type="project" value="UniProtKB-SubCell"/>
</dbReference>
<organism evidence="18 19">
    <name type="scientific">Methylocella silvestris (strain DSM 15510 / CIP 108128 / LMG 27833 / NCIMB 13906 / BL2)</name>
    <dbReference type="NCBI Taxonomy" id="395965"/>
    <lineage>
        <taxon>Bacteria</taxon>
        <taxon>Pseudomonadati</taxon>
        <taxon>Pseudomonadota</taxon>
        <taxon>Alphaproteobacteria</taxon>
        <taxon>Hyphomicrobiales</taxon>
        <taxon>Beijerinckiaceae</taxon>
        <taxon>Methylocella</taxon>
    </lineage>
</organism>
<dbReference type="STRING" id="395965.Msil_1596"/>
<evidence type="ECO:0000256" key="5">
    <source>
        <dbReference type="ARBA" id="ARBA00007383"/>
    </source>
</evidence>
<dbReference type="GO" id="GO:0004523">
    <property type="term" value="F:RNA-DNA hybrid ribonuclease activity"/>
    <property type="evidence" value="ECO:0007669"/>
    <property type="project" value="UniProtKB-UniRule"/>
</dbReference>
<dbReference type="CDD" id="cd07182">
    <property type="entry name" value="RNase_HII_bacteria_HII_like"/>
    <property type="match status" value="1"/>
</dbReference>
<evidence type="ECO:0000256" key="11">
    <source>
        <dbReference type="ARBA" id="ARBA00022759"/>
    </source>
</evidence>
<dbReference type="Gene3D" id="3.30.420.10">
    <property type="entry name" value="Ribonuclease H-like superfamily/Ribonuclease H"/>
    <property type="match status" value="1"/>
</dbReference>
<keyword evidence="13 14" id="KW-0464">Manganese</keyword>
<evidence type="ECO:0000256" key="9">
    <source>
        <dbReference type="ARBA" id="ARBA00022722"/>
    </source>
</evidence>
<evidence type="ECO:0000256" key="13">
    <source>
        <dbReference type="ARBA" id="ARBA00023211"/>
    </source>
</evidence>
<dbReference type="InterPro" id="IPR024567">
    <property type="entry name" value="RNase_HII/HIII_dom"/>
</dbReference>
<dbReference type="RefSeq" id="WP_012590615.1">
    <property type="nucleotide sequence ID" value="NC_011666.1"/>
</dbReference>
<dbReference type="GO" id="GO:0032299">
    <property type="term" value="C:ribonuclease H2 complex"/>
    <property type="evidence" value="ECO:0007669"/>
    <property type="project" value="TreeGrafter"/>
</dbReference>
<evidence type="ECO:0000256" key="6">
    <source>
        <dbReference type="ARBA" id="ARBA00012180"/>
    </source>
</evidence>
<evidence type="ECO:0000256" key="12">
    <source>
        <dbReference type="ARBA" id="ARBA00022801"/>
    </source>
</evidence>
<evidence type="ECO:0000313" key="19">
    <source>
        <dbReference type="Proteomes" id="UP000002257"/>
    </source>
</evidence>
<dbReference type="OrthoDB" id="9803420at2"/>
<dbReference type="AlphaFoldDB" id="B8EI63"/>
<dbReference type="GO" id="GO:0030145">
    <property type="term" value="F:manganese ion binding"/>
    <property type="evidence" value="ECO:0007669"/>
    <property type="project" value="UniProtKB-UniRule"/>
</dbReference>
<comment type="subcellular location">
    <subcellularLocation>
        <location evidence="4 14">Cytoplasm</location>
    </subcellularLocation>
</comment>
<dbReference type="HOGENOM" id="CLU_036532_3_2_5"/>
<dbReference type="InterPro" id="IPR012337">
    <property type="entry name" value="RNaseH-like_sf"/>
</dbReference>
<dbReference type="EMBL" id="CP001280">
    <property type="protein sequence ID" value="ACK50545.1"/>
    <property type="molecule type" value="Genomic_DNA"/>
</dbReference>
<evidence type="ECO:0000256" key="2">
    <source>
        <dbReference type="ARBA" id="ARBA00001946"/>
    </source>
</evidence>
<evidence type="ECO:0000256" key="1">
    <source>
        <dbReference type="ARBA" id="ARBA00000077"/>
    </source>
</evidence>
<dbReference type="GO" id="GO:0043137">
    <property type="term" value="P:DNA replication, removal of RNA primer"/>
    <property type="evidence" value="ECO:0007669"/>
    <property type="project" value="TreeGrafter"/>
</dbReference>
<keyword evidence="10 14" id="KW-0479">Metal-binding</keyword>
<comment type="similarity">
    <text evidence="5 14 16">Belongs to the RNase HII family.</text>
</comment>
<dbReference type="Proteomes" id="UP000002257">
    <property type="component" value="Chromosome"/>
</dbReference>
<evidence type="ECO:0000256" key="7">
    <source>
        <dbReference type="ARBA" id="ARBA00019179"/>
    </source>
</evidence>
<comment type="cofactor">
    <cofactor evidence="14 15">
        <name>Mn(2+)</name>
        <dbReference type="ChEBI" id="CHEBI:29035"/>
    </cofactor>
    <cofactor evidence="14 15">
        <name>Mg(2+)</name>
        <dbReference type="ChEBI" id="CHEBI:18420"/>
    </cofactor>
    <text evidence="14 15">Manganese or magnesium. Binds 1 divalent metal ion per monomer in the absence of substrate. May bind a second metal ion after substrate binding.</text>
</comment>
<gene>
    <name evidence="14" type="primary">rnhB</name>
    <name evidence="18" type="ordered locus">Msil_1596</name>
</gene>
<reference evidence="18 19" key="1">
    <citation type="journal article" date="2010" name="J. Bacteriol.">
        <title>Complete genome sequence of the aerobic facultative methanotroph Methylocella silvestris BL2.</title>
        <authorList>
            <person name="Chen Y."/>
            <person name="Crombie A."/>
            <person name="Rahman M.T."/>
            <person name="Dedysh S.N."/>
            <person name="Liesack W."/>
            <person name="Stott M.B."/>
            <person name="Alam M."/>
            <person name="Theisen A.R."/>
            <person name="Murrell J.C."/>
            <person name="Dunfield P.F."/>
        </authorList>
    </citation>
    <scope>NUCLEOTIDE SEQUENCE [LARGE SCALE GENOMIC DNA]</scope>
    <source>
        <strain evidence="19">DSM 15510 / CIP 108128 / LMG 27833 / NCIMB 13906 / BL2</strain>
    </source>
</reference>
<feature type="binding site" evidence="14 15">
    <location>
        <position position="122"/>
    </location>
    <ligand>
        <name>a divalent metal cation</name>
        <dbReference type="ChEBI" id="CHEBI:60240"/>
    </ligand>
</feature>
<dbReference type="KEGG" id="msl:Msil_1596"/>
<dbReference type="NCBIfam" id="NF000594">
    <property type="entry name" value="PRK00015.1-1"/>
    <property type="match status" value="1"/>
</dbReference>
<protein>
    <recommendedName>
        <fullName evidence="7 14">Ribonuclease HII</fullName>
        <shortName evidence="14">RNase HII</shortName>
        <ecNumber evidence="6 14">3.1.26.4</ecNumber>
    </recommendedName>
</protein>
<feature type="binding site" evidence="14 15">
    <location>
        <position position="30"/>
    </location>
    <ligand>
        <name>a divalent metal cation</name>
        <dbReference type="ChEBI" id="CHEBI:60240"/>
    </ligand>
</feature>
<dbReference type="HAMAP" id="MF_00052_B">
    <property type="entry name" value="RNase_HII_B"/>
    <property type="match status" value="1"/>
</dbReference>
<name>B8EI63_METSB</name>
<evidence type="ECO:0000256" key="16">
    <source>
        <dbReference type="RuleBase" id="RU003515"/>
    </source>
</evidence>
<dbReference type="InterPro" id="IPR036397">
    <property type="entry name" value="RNaseH_sf"/>
</dbReference>
<proteinExistence type="inferred from homology"/>
<dbReference type="NCBIfam" id="NF000595">
    <property type="entry name" value="PRK00015.1-3"/>
    <property type="match status" value="1"/>
</dbReference>
<dbReference type="Pfam" id="PF01351">
    <property type="entry name" value="RNase_HII"/>
    <property type="match status" value="1"/>
</dbReference>
<dbReference type="GO" id="GO:0003723">
    <property type="term" value="F:RNA binding"/>
    <property type="evidence" value="ECO:0007669"/>
    <property type="project" value="UniProtKB-UniRule"/>
</dbReference>
<dbReference type="PROSITE" id="PS51975">
    <property type="entry name" value="RNASE_H_2"/>
    <property type="match status" value="1"/>
</dbReference>
<feature type="domain" description="RNase H type-2" evidence="17">
    <location>
        <begin position="24"/>
        <end position="208"/>
    </location>
</feature>
<dbReference type="InterPro" id="IPR001352">
    <property type="entry name" value="RNase_HII/HIII"/>
</dbReference>
<comment type="function">
    <text evidence="3 14 16">Endonuclease that specifically degrades the RNA of RNA-DNA hybrids.</text>
</comment>
<dbReference type="GO" id="GO:0006298">
    <property type="term" value="P:mismatch repair"/>
    <property type="evidence" value="ECO:0007669"/>
    <property type="project" value="TreeGrafter"/>
</dbReference>
<dbReference type="SUPFAM" id="SSF53098">
    <property type="entry name" value="Ribonuclease H-like"/>
    <property type="match status" value="1"/>
</dbReference>
<evidence type="ECO:0000256" key="3">
    <source>
        <dbReference type="ARBA" id="ARBA00004065"/>
    </source>
</evidence>
<evidence type="ECO:0000256" key="8">
    <source>
        <dbReference type="ARBA" id="ARBA00022490"/>
    </source>
</evidence>
<evidence type="ECO:0000256" key="14">
    <source>
        <dbReference type="HAMAP-Rule" id="MF_00052"/>
    </source>
</evidence>
<evidence type="ECO:0000259" key="17">
    <source>
        <dbReference type="PROSITE" id="PS51975"/>
    </source>
</evidence>
<keyword evidence="19" id="KW-1185">Reference proteome</keyword>
<comment type="cofactor">
    <cofactor evidence="2">
        <name>Mg(2+)</name>
        <dbReference type="ChEBI" id="CHEBI:18420"/>
    </cofactor>
</comment>
<accession>B8EI63</accession>
<comment type="catalytic activity">
    <reaction evidence="1 14 15 16">
        <text>Endonucleolytic cleavage to 5'-phosphomonoester.</text>
        <dbReference type="EC" id="3.1.26.4"/>
    </reaction>
</comment>
<sequence length="208" mass="22734">MAEKPILDRPDFRLERKLLRRDVWPVAGVDEAGRGPLAGPVAAAAVILDPDNLPRGLNDSKQLTREEREKLYESIMKRALAVAVGFSSVKEIDAVNIRQATFRAMRRALAALAASPRYVLIDGNDLAPDLCCEGETIVKGDASILSIAAASIVAKVTRDRLMSRLCAVHPVYGFSQHVGYGTPAHLQAIEAHGPCPFHRLTFRPFRAD</sequence>
<dbReference type="eggNOG" id="COG0164">
    <property type="taxonomic scope" value="Bacteria"/>
</dbReference>
<dbReference type="InterPro" id="IPR022898">
    <property type="entry name" value="RNase_HII"/>
</dbReference>
<keyword evidence="11 14" id="KW-0255">Endonuclease</keyword>
<evidence type="ECO:0000256" key="15">
    <source>
        <dbReference type="PROSITE-ProRule" id="PRU01319"/>
    </source>
</evidence>
<dbReference type="PANTHER" id="PTHR10954:SF18">
    <property type="entry name" value="RIBONUCLEASE HII"/>
    <property type="match status" value="1"/>
</dbReference>
<keyword evidence="8 14" id="KW-0963">Cytoplasm</keyword>
<keyword evidence="12 14" id="KW-0378">Hydrolase</keyword>
<evidence type="ECO:0000256" key="4">
    <source>
        <dbReference type="ARBA" id="ARBA00004496"/>
    </source>
</evidence>
<evidence type="ECO:0000256" key="10">
    <source>
        <dbReference type="ARBA" id="ARBA00022723"/>
    </source>
</evidence>
<dbReference type="PANTHER" id="PTHR10954">
    <property type="entry name" value="RIBONUCLEASE H2 SUBUNIT A"/>
    <property type="match status" value="1"/>
</dbReference>
<evidence type="ECO:0000313" key="18">
    <source>
        <dbReference type="EMBL" id="ACK50545.1"/>
    </source>
</evidence>
<keyword evidence="9 14" id="KW-0540">Nuclease</keyword>
<feature type="binding site" evidence="14 15">
    <location>
        <position position="31"/>
    </location>
    <ligand>
        <name>a divalent metal cation</name>
        <dbReference type="ChEBI" id="CHEBI:60240"/>
    </ligand>
</feature>
<dbReference type="EC" id="3.1.26.4" evidence="6 14"/>